<protein>
    <submittedName>
        <fullName evidence="8">YicC family protein</fullName>
    </submittedName>
</protein>
<evidence type="ECO:0000259" key="7">
    <source>
        <dbReference type="Pfam" id="PF08340"/>
    </source>
</evidence>
<reference evidence="8 9" key="1">
    <citation type="submission" date="2020-06" db="EMBL/GenBank/DDBJ databases">
        <title>Schlegella sp. ID0723 isolated from air conditioner.</title>
        <authorList>
            <person name="Kim D.Y."/>
            <person name="Kim D.-U."/>
        </authorList>
    </citation>
    <scope>NUCLEOTIDE SEQUENCE [LARGE SCALE GENOMIC DNA]</scope>
    <source>
        <strain evidence="8 9">ID0723</strain>
    </source>
</reference>
<accession>A0A7Y6NQC8</accession>
<keyword evidence="9" id="KW-1185">Reference proteome</keyword>
<dbReference type="NCBIfam" id="TIGR00255">
    <property type="entry name" value="YicC/YloC family endoribonuclease"/>
    <property type="match status" value="1"/>
</dbReference>
<evidence type="ECO:0000256" key="2">
    <source>
        <dbReference type="ARBA" id="ARBA00022722"/>
    </source>
</evidence>
<evidence type="ECO:0000256" key="5">
    <source>
        <dbReference type="ARBA" id="ARBA00035648"/>
    </source>
</evidence>
<dbReference type="InterPro" id="IPR013527">
    <property type="entry name" value="YicC-like_N"/>
</dbReference>
<keyword evidence="2" id="KW-0540">Nuclease</keyword>
<dbReference type="EMBL" id="JABWMJ010000007">
    <property type="protein sequence ID" value="NUZ07282.1"/>
    <property type="molecule type" value="Genomic_DNA"/>
</dbReference>
<feature type="domain" description="Endoribonuclease YicC-like C-terminal" evidence="7">
    <location>
        <begin position="193"/>
        <end position="315"/>
    </location>
</feature>
<dbReference type="AlphaFoldDB" id="A0A7Y6NQC8"/>
<dbReference type="InterPro" id="IPR005229">
    <property type="entry name" value="YicC/YloC-like"/>
</dbReference>
<evidence type="ECO:0000259" key="6">
    <source>
        <dbReference type="Pfam" id="PF03755"/>
    </source>
</evidence>
<comment type="similarity">
    <text evidence="5">Belongs to the YicC/YloC family.</text>
</comment>
<comment type="cofactor">
    <cofactor evidence="1">
        <name>a divalent metal cation</name>
        <dbReference type="ChEBI" id="CHEBI:60240"/>
    </cofactor>
</comment>
<evidence type="ECO:0000313" key="9">
    <source>
        <dbReference type="Proteomes" id="UP000529637"/>
    </source>
</evidence>
<dbReference type="GO" id="GO:0004521">
    <property type="term" value="F:RNA endonuclease activity"/>
    <property type="evidence" value="ECO:0007669"/>
    <property type="project" value="InterPro"/>
</dbReference>
<dbReference type="Proteomes" id="UP000529637">
    <property type="component" value="Unassembled WGS sequence"/>
</dbReference>
<keyword evidence="3" id="KW-0255">Endonuclease</keyword>
<evidence type="ECO:0000256" key="4">
    <source>
        <dbReference type="ARBA" id="ARBA00022801"/>
    </source>
</evidence>
<comment type="caution">
    <text evidence="8">The sequence shown here is derived from an EMBL/GenBank/DDBJ whole genome shotgun (WGS) entry which is preliminary data.</text>
</comment>
<evidence type="ECO:0000313" key="8">
    <source>
        <dbReference type="EMBL" id="NUZ07282.1"/>
    </source>
</evidence>
<sequence length="315" mass="34254">MAVYSMTGYANVGADGDPGPAAALHGPGANRDIDGAPGASLSVEIRSVNGRFLDLAFKLPDEFRTLEPQLRELMTARFKRGKIELRLTSRSDADPAARAPEPAQLERLAQLESLVTARLKHARGLTVYEALQWCRGGAPVERADDGRALALAARCIESLAQARAREGARLAAILLERVELLRSLADKAEPLVPAAVQRQQQRFLERWNDALAASGAADTVSREASVERALNEAAAYAIRVDVAEELGRLRSHLDELTRLIDAGGEIGKRLDFLIQELLREANTLGSKSSSFEMTAIAVDMKVAIEQLREQVQNVE</sequence>
<dbReference type="Pfam" id="PF08340">
    <property type="entry name" value="YicC-like_C"/>
    <property type="match status" value="1"/>
</dbReference>
<organism evidence="8 9">
    <name type="scientific">Piscinibacter koreensis</name>
    <dbReference type="NCBI Taxonomy" id="2742824"/>
    <lineage>
        <taxon>Bacteria</taxon>
        <taxon>Pseudomonadati</taxon>
        <taxon>Pseudomonadota</taxon>
        <taxon>Betaproteobacteria</taxon>
        <taxon>Burkholderiales</taxon>
        <taxon>Sphaerotilaceae</taxon>
        <taxon>Piscinibacter</taxon>
    </lineage>
</organism>
<dbReference type="GO" id="GO:0016787">
    <property type="term" value="F:hydrolase activity"/>
    <property type="evidence" value="ECO:0007669"/>
    <property type="project" value="UniProtKB-KW"/>
</dbReference>
<gene>
    <name evidence="8" type="ORF">HQN59_16085</name>
</gene>
<dbReference type="Pfam" id="PF03755">
    <property type="entry name" value="YicC-like_N"/>
    <property type="match status" value="1"/>
</dbReference>
<proteinExistence type="inferred from homology"/>
<dbReference type="PANTHER" id="PTHR30636">
    <property type="entry name" value="UPF0701 PROTEIN YICC"/>
    <property type="match status" value="1"/>
</dbReference>
<dbReference type="PANTHER" id="PTHR30636:SF3">
    <property type="entry name" value="UPF0701 PROTEIN YICC"/>
    <property type="match status" value="1"/>
</dbReference>
<feature type="domain" description="Endoribonuclease YicC-like N-terminal" evidence="6">
    <location>
        <begin position="3"/>
        <end position="171"/>
    </location>
</feature>
<dbReference type="RefSeq" id="WP_176070127.1">
    <property type="nucleotide sequence ID" value="NZ_JABWMJ010000007.1"/>
</dbReference>
<evidence type="ECO:0000256" key="3">
    <source>
        <dbReference type="ARBA" id="ARBA00022759"/>
    </source>
</evidence>
<dbReference type="InterPro" id="IPR013551">
    <property type="entry name" value="YicC-like_C"/>
</dbReference>
<keyword evidence="4" id="KW-0378">Hydrolase</keyword>
<evidence type="ECO:0000256" key="1">
    <source>
        <dbReference type="ARBA" id="ARBA00001968"/>
    </source>
</evidence>
<name>A0A7Y6NQC8_9BURK</name>